<feature type="non-terminal residue" evidence="1">
    <location>
        <position position="67"/>
    </location>
</feature>
<evidence type="ECO:0000313" key="1">
    <source>
        <dbReference type="EMBL" id="EFJ21439.1"/>
    </source>
</evidence>
<dbReference type="EMBL" id="GL377599">
    <property type="protein sequence ID" value="EFJ21439.1"/>
    <property type="molecule type" value="Genomic_DNA"/>
</dbReference>
<dbReference type="Proteomes" id="UP000001514">
    <property type="component" value="Unassembled WGS sequence"/>
</dbReference>
<dbReference type="InterPro" id="IPR007493">
    <property type="entry name" value="DUF538"/>
</dbReference>
<name>D8S2C4_SELML</name>
<reference evidence="1 2" key="1">
    <citation type="journal article" date="2011" name="Science">
        <title>The Selaginella genome identifies genetic changes associated with the evolution of vascular plants.</title>
        <authorList>
            <person name="Banks J.A."/>
            <person name="Nishiyama T."/>
            <person name="Hasebe M."/>
            <person name="Bowman J.L."/>
            <person name="Gribskov M."/>
            <person name="dePamphilis C."/>
            <person name="Albert V.A."/>
            <person name="Aono N."/>
            <person name="Aoyama T."/>
            <person name="Ambrose B.A."/>
            <person name="Ashton N.W."/>
            <person name="Axtell M.J."/>
            <person name="Barker E."/>
            <person name="Barker M.S."/>
            <person name="Bennetzen J.L."/>
            <person name="Bonawitz N.D."/>
            <person name="Chapple C."/>
            <person name="Cheng C."/>
            <person name="Correa L.G."/>
            <person name="Dacre M."/>
            <person name="DeBarry J."/>
            <person name="Dreyer I."/>
            <person name="Elias M."/>
            <person name="Engstrom E.M."/>
            <person name="Estelle M."/>
            <person name="Feng L."/>
            <person name="Finet C."/>
            <person name="Floyd S.K."/>
            <person name="Frommer W.B."/>
            <person name="Fujita T."/>
            <person name="Gramzow L."/>
            <person name="Gutensohn M."/>
            <person name="Harholt J."/>
            <person name="Hattori M."/>
            <person name="Heyl A."/>
            <person name="Hirai T."/>
            <person name="Hiwatashi Y."/>
            <person name="Ishikawa M."/>
            <person name="Iwata M."/>
            <person name="Karol K.G."/>
            <person name="Koehler B."/>
            <person name="Kolukisaoglu U."/>
            <person name="Kubo M."/>
            <person name="Kurata T."/>
            <person name="Lalonde S."/>
            <person name="Li K."/>
            <person name="Li Y."/>
            <person name="Litt A."/>
            <person name="Lyons E."/>
            <person name="Manning G."/>
            <person name="Maruyama T."/>
            <person name="Michael T.P."/>
            <person name="Mikami K."/>
            <person name="Miyazaki S."/>
            <person name="Morinaga S."/>
            <person name="Murata T."/>
            <person name="Mueller-Roeber B."/>
            <person name="Nelson D.R."/>
            <person name="Obara M."/>
            <person name="Oguri Y."/>
            <person name="Olmstead R.G."/>
            <person name="Onodera N."/>
            <person name="Petersen B.L."/>
            <person name="Pils B."/>
            <person name="Prigge M."/>
            <person name="Rensing S.A."/>
            <person name="Riano-Pachon D.M."/>
            <person name="Roberts A.W."/>
            <person name="Sato Y."/>
            <person name="Scheller H.V."/>
            <person name="Schulz B."/>
            <person name="Schulz C."/>
            <person name="Shakirov E.V."/>
            <person name="Shibagaki N."/>
            <person name="Shinohara N."/>
            <person name="Shippen D.E."/>
            <person name="Soerensen I."/>
            <person name="Sotooka R."/>
            <person name="Sugimoto N."/>
            <person name="Sugita M."/>
            <person name="Sumikawa N."/>
            <person name="Tanurdzic M."/>
            <person name="Theissen G."/>
            <person name="Ulvskov P."/>
            <person name="Wakazuki S."/>
            <person name="Weng J.K."/>
            <person name="Willats W.W."/>
            <person name="Wipf D."/>
            <person name="Wolf P.G."/>
            <person name="Yang L."/>
            <person name="Zimmer A.D."/>
            <person name="Zhu Q."/>
            <person name="Mitros T."/>
            <person name="Hellsten U."/>
            <person name="Loque D."/>
            <person name="Otillar R."/>
            <person name="Salamov A."/>
            <person name="Schmutz J."/>
            <person name="Shapiro H."/>
            <person name="Lindquist E."/>
            <person name="Lucas S."/>
            <person name="Rokhsar D."/>
            <person name="Grigoriev I.V."/>
        </authorList>
    </citation>
    <scope>NUCLEOTIDE SEQUENCE [LARGE SCALE GENOMIC DNA]</scope>
</reference>
<dbReference type="OrthoDB" id="766568at2759"/>
<dbReference type="Pfam" id="PF04398">
    <property type="entry name" value="DUF538"/>
    <property type="match status" value="1"/>
</dbReference>
<dbReference type="SUPFAM" id="SSF141562">
    <property type="entry name" value="At5g01610-like"/>
    <property type="match status" value="1"/>
</dbReference>
<dbReference type="Gene3D" id="2.30.240.10">
    <property type="entry name" value="At5g01610-like"/>
    <property type="match status" value="1"/>
</dbReference>
<dbReference type="InterPro" id="IPR036758">
    <property type="entry name" value="At5g01610-like"/>
</dbReference>
<dbReference type="PANTHER" id="PTHR31676">
    <property type="entry name" value="T31J12.3 PROTEIN-RELATED"/>
    <property type="match status" value="1"/>
</dbReference>
<gene>
    <name evidence="1" type="ORF">SELMODRAFT_19588</name>
</gene>
<feature type="non-terminal residue" evidence="1">
    <location>
        <position position="1"/>
    </location>
</feature>
<dbReference type="HOGENOM" id="CLU_2820217_0_0_1"/>
<dbReference type="AlphaFoldDB" id="D8S2C4"/>
<dbReference type="InParanoid" id="D8S2C4"/>
<dbReference type="KEGG" id="smo:SELMODRAFT_19588"/>
<dbReference type="OMA" id="XAVLESP"/>
<protein>
    <submittedName>
        <fullName evidence="1">Uncharacterized protein</fullName>
    </submittedName>
</protein>
<accession>D8S2C4</accession>
<dbReference type="Gramene" id="EFJ21439">
    <property type="protein sequence ID" value="EFJ21439"/>
    <property type="gene ID" value="SELMODRAFT_19588"/>
</dbReference>
<organism evidence="2">
    <name type="scientific">Selaginella moellendorffii</name>
    <name type="common">Spikemoss</name>
    <dbReference type="NCBI Taxonomy" id="88036"/>
    <lineage>
        <taxon>Eukaryota</taxon>
        <taxon>Viridiplantae</taxon>
        <taxon>Streptophyta</taxon>
        <taxon>Embryophyta</taxon>
        <taxon>Tracheophyta</taxon>
        <taxon>Lycopodiopsida</taxon>
        <taxon>Selaginellales</taxon>
        <taxon>Selaginellaceae</taxon>
        <taxon>Selaginella</taxon>
    </lineage>
</organism>
<sequence>WYGEEVNGRVMYGRIEDLTGVQSKVLLVWLPVRQLHVDDAKSGYVYLDVGPIYMKLSASAFQSQLPC</sequence>
<evidence type="ECO:0000313" key="2">
    <source>
        <dbReference type="Proteomes" id="UP000001514"/>
    </source>
</evidence>
<keyword evidence="2" id="KW-1185">Reference proteome</keyword>
<proteinExistence type="predicted"/>
<dbReference type="PANTHER" id="PTHR31676:SF110">
    <property type="entry name" value="TRANSMEMBRANE PROTEIN"/>
    <property type="match status" value="1"/>
</dbReference>